<gene>
    <name evidence="2" type="ordered locus">Arcpr_0126</name>
</gene>
<dbReference type="InterPro" id="IPR001845">
    <property type="entry name" value="HTH_ArsR_DNA-bd_dom"/>
</dbReference>
<dbReference type="PaxDb" id="572546-Arcpr_0126"/>
<dbReference type="InterPro" id="IPR011991">
    <property type="entry name" value="ArsR-like_HTH"/>
</dbReference>
<dbReference type="KEGG" id="apo:Arcpr_0126"/>
<dbReference type="InterPro" id="IPR036388">
    <property type="entry name" value="WH-like_DNA-bd_sf"/>
</dbReference>
<dbReference type="Pfam" id="PF01022">
    <property type="entry name" value="HTH_5"/>
    <property type="match status" value="1"/>
</dbReference>
<dbReference type="SUPFAM" id="SSF46785">
    <property type="entry name" value="Winged helix' DNA-binding domain"/>
    <property type="match status" value="1"/>
</dbReference>
<dbReference type="AlphaFoldDB" id="D2RFX3"/>
<keyword evidence="3" id="KW-1185">Reference proteome</keyword>
<reference evidence="2 3" key="1">
    <citation type="journal article" date="2010" name="Stand. Genomic Sci.">
        <title>Complete genome sequence of Archaeoglobus profundus type strain (AV18).</title>
        <authorList>
            <person name="von Jan M."/>
            <person name="Lapidus A."/>
            <person name="Del Rio T.G."/>
            <person name="Copeland A."/>
            <person name="Tice H."/>
            <person name="Cheng J.F."/>
            <person name="Lucas S."/>
            <person name="Chen F."/>
            <person name="Nolan M."/>
            <person name="Goodwin L."/>
            <person name="Han C."/>
            <person name="Pitluck S."/>
            <person name="Liolios K."/>
            <person name="Ivanova N."/>
            <person name="Mavromatis K."/>
            <person name="Ovchinnikova G."/>
            <person name="Chertkov O."/>
            <person name="Pati A."/>
            <person name="Chen A."/>
            <person name="Palaniappan K."/>
            <person name="Land M."/>
            <person name="Hauser L."/>
            <person name="Chang Y.J."/>
            <person name="Jeffries C.D."/>
            <person name="Saunders E."/>
            <person name="Brettin T."/>
            <person name="Detter J.C."/>
            <person name="Chain P."/>
            <person name="Eichinger K."/>
            <person name="Huber H."/>
            <person name="Spring S."/>
            <person name="Rohde M."/>
            <person name="Goker M."/>
            <person name="Wirth R."/>
            <person name="Woyke T."/>
            <person name="Bristow J."/>
            <person name="Eisen J.A."/>
            <person name="Markowitz V."/>
            <person name="Hugenholtz P."/>
            <person name="Kyrpides N.C."/>
            <person name="Klenk H.P."/>
        </authorList>
    </citation>
    <scope>NUCLEOTIDE SEQUENCE [LARGE SCALE GENOMIC DNA]</scope>
    <source>
        <strain evidence="3">DSM 5631 / JCM 9629 / NBRC 100127 / Av18</strain>
    </source>
</reference>
<evidence type="ECO:0000313" key="3">
    <source>
        <dbReference type="Proteomes" id="UP000001901"/>
    </source>
</evidence>
<dbReference type="HOGENOM" id="CLU_1227614_0_0_2"/>
<protein>
    <submittedName>
        <fullName evidence="2">Regulatory protein ArsR</fullName>
    </submittedName>
</protein>
<evidence type="ECO:0000259" key="1">
    <source>
        <dbReference type="Pfam" id="PF01022"/>
    </source>
</evidence>
<dbReference type="EMBL" id="CP001857">
    <property type="protein sequence ID" value="ADB57198.1"/>
    <property type="molecule type" value="Genomic_DNA"/>
</dbReference>
<dbReference type="GeneID" id="8738772"/>
<evidence type="ECO:0000313" key="2">
    <source>
        <dbReference type="EMBL" id="ADB57198.1"/>
    </source>
</evidence>
<dbReference type="CDD" id="cd00090">
    <property type="entry name" value="HTH_ARSR"/>
    <property type="match status" value="1"/>
</dbReference>
<dbReference type="STRING" id="572546.Arcpr_0126"/>
<accession>D2RFX3</accession>
<dbReference type="InterPro" id="IPR036390">
    <property type="entry name" value="WH_DNA-bd_sf"/>
</dbReference>
<dbReference type="GO" id="GO:0003700">
    <property type="term" value="F:DNA-binding transcription factor activity"/>
    <property type="evidence" value="ECO:0007669"/>
    <property type="project" value="InterPro"/>
</dbReference>
<sequence>MVSKRELEILGFIIGGKKYFHAIQEALGLKKPIVSEYLSNLKNKGLIIERQDPNDRRRKLYEINPEEFVFTTVNEIISFIEKYIELTEEEKKELEKVLRHPSAHEYFKKRLELIISSGEKLSVEDEISAFVDGIVAVKLFEEAFKDIYRKFAKDFARELVKGTSVASTSHLLEIAENLPMWFVERWSSLERFRKSAIGQALISILVATRDLLQKKDIIKKKFLKG</sequence>
<proteinExistence type="predicted"/>
<feature type="domain" description="HTH arsR-type" evidence="1">
    <location>
        <begin position="7"/>
        <end position="47"/>
    </location>
</feature>
<dbReference type="eggNOG" id="arCOG01057">
    <property type="taxonomic scope" value="Archaea"/>
</dbReference>
<dbReference type="Gene3D" id="1.10.10.10">
    <property type="entry name" value="Winged helix-like DNA-binding domain superfamily/Winged helix DNA-binding domain"/>
    <property type="match status" value="1"/>
</dbReference>
<dbReference type="RefSeq" id="WP_012939534.1">
    <property type="nucleotide sequence ID" value="NC_013741.1"/>
</dbReference>
<name>D2RFX3_ARCPA</name>
<dbReference type="OrthoDB" id="371687at2157"/>
<dbReference type="Proteomes" id="UP000001901">
    <property type="component" value="Chromosome"/>
</dbReference>
<organism evidence="2 3">
    <name type="scientific">Archaeoglobus profundus (strain DSM 5631 / JCM 9629 / NBRC 100127 / Av18)</name>
    <dbReference type="NCBI Taxonomy" id="572546"/>
    <lineage>
        <taxon>Archaea</taxon>
        <taxon>Methanobacteriati</taxon>
        <taxon>Methanobacteriota</taxon>
        <taxon>Archaeoglobi</taxon>
        <taxon>Archaeoglobales</taxon>
        <taxon>Archaeoglobaceae</taxon>
        <taxon>Archaeoglobus</taxon>
    </lineage>
</organism>